<sequence>MARGPSISSLLVDHLGLANSDLNAARTDIRAFLERSVEIYYALDDDIAEVARLYMQSPGAAEHFSGDALKYRWSSNTGRAEIGSTVRQVMLVQQAYTIEKLHGGEGDCPGCRHHPLPSQARAQQSPTGLQQQSTPLPLQTPPAPNVLSSQQPSRPRPTYSYGAAGNQTDDRPPFSIASAAINEDDPSDPDYGIPAPPRKRTRTSAISAGTHSRRTPKQADRKQFDADTIDIRQKSIPDHPSISATNSSTGALGVGTNHRPEAAHGDNLVLANIRGKMWNFRSHEHQSEVLAAVSTWQADEMNKVLRETEASSVAYHTRALRYEEDIESLLTQNGAQSADS</sequence>
<organism evidence="2 3">
    <name type="scientific">Cladophialophora chaetospira</name>
    <dbReference type="NCBI Taxonomy" id="386627"/>
    <lineage>
        <taxon>Eukaryota</taxon>
        <taxon>Fungi</taxon>
        <taxon>Dikarya</taxon>
        <taxon>Ascomycota</taxon>
        <taxon>Pezizomycotina</taxon>
        <taxon>Eurotiomycetes</taxon>
        <taxon>Chaetothyriomycetidae</taxon>
        <taxon>Chaetothyriales</taxon>
        <taxon>Herpotrichiellaceae</taxon>
        <taxon>Cladophialophora</taxon>
    </lineage>
</organism>
<accession>A0AA38XGZ7</accession>
<feature type="region of interest" description="Disordered" evidence="1">
    <location>
        <begin position="108"/>
        <end position="260"/>
    </location>
</feature>
<evidence type="ECO:0000256" key="1">
    <source>
        <dbReference type="SAM" id="MobiDB-lite"/>
    </source>
</evidence>
<proteinExistence type="predicted"/>
<evidence type="ECO:0000313" key="3">
    <source>
        <dbReference type="Proteomes" id="UP001172673"/>
    </source>
</evidence>
<protein>
    <submittedName>
        <fullName evidence="2">Uncharacterized protein</fullName>
    </submittedName>
</protein>
<feature type="compositionally biased region" description="Low complexity" evidence="1">
    <location>
        <begin position="126"/>
        <end position="137"/>
    </location>
</feature>
<name>A0AA38XGZ7_9EURO</name>
<feature type="compositionally biased region" description="Basic and acidic residues" evidence="1">
    <location>
        <begin position="217"/>
        <end position="237"/>
    </location>
</feature>
<dbReference type="AlphaFoldDB" id="A0AA38XGZ7"/>
<evidence type="ECO:0000313" key="2">
    <source>
        <dbReference type="EMBL" id="KAJ9613227.1"/>
    </source>
</evidence>
<gene>
    <name evidence="2" type="ORF">H2200_003169</name>
</gene>
<dbReference type="Proteomes" id="UP001172673">
    <property type="component" value="Unassembled WGS sequence"/>
</dbReference>
<comment type="caution">
    <text evidence="2">The sequence shown here is derived from an EMBL/GenBank/DDBJ whole genome shotgun (WGS) entry which is preliminary data.</text>
</comment>
<dbReference type="EMBL" id="JAPDRK010000004">
    <property type="protein sequence ID" value="KAJ9613227.1"/>
    <property type="molecule type" value="Genomic_DNA"/>
</dbReference>
<keyword evidence="3" id="KW-1185">Reference proteome</keyword>
<reference evidence="2" key="1">
    <citation type="submission" date="2022-10" db="EMBL/GenBank/DDBJ databases">
        <title>Culturing micro-colonial fungi from biological soil crusts in the Mojave desert and describing Neophaeococcomyces mojavensis, and introducing the new genera and species Taxawa tesnikishii.</title>
        <authorList>
            <person name="Kurbessoian T."/>
            <person name="Stajich J.E."/>
        </authorList>
    </citation>
    <scope>NUCLEOTIDE SEQUENCE</scope>
    <source>
        <strain evidence="2">TK_41</strain>
    </source>
</reference>